<dbReference type="Pfam" id="PF09686">
    <property type="entry name" value="Plasmid_RAQPRD"/>
    <property type="match status" value="1"/>
</dbReference>
<proteinExistence type="predicted"/>
<dbReference type="AlphaFoldDB" id="A0A7Y8CKY8"/>
<accession>A0A7Y8CKY8</accession>
<evidence type="ECO:0000313" key="2">
    <source>
        <dbReference type="EMBL" id="NWC34025.1"/>
    </source>
</evidence>
<dbReference type="RefSeq" id="WP_177059591.1">
    <property type="nucleotide sequence ID" value="NZ_JACAPB010000019.1"/>
</dbReference>
<feature type="region of interest" description="Disordered" evidence="1">
    <location>
        <begin position="84"/>
        <end position="109"/>
    </location>
</feature>
<dbReference type="NCBIfam" id="TIGR01690">
    <property type="entry name" value="ICE_RAQPRD"/>
    <property type="match status" value="1"/>
</dbReference>
<dbReference type="EMBL" id="JACAQD010000018">
    <property type="protein sequence ID" value="NWC34025.1"/>
    <property type="molecule type" value="Genomic_DNA"/>
</dbReference>
<evidence type="ECO:0000313" key="3">
    <source>
        <dbReference type="Proteomes" id="UP000520592"/>
    </source>
</evidence>
<comment type="caution">
    <text evidence="2">The sequence shown here is derived from an EMBL/GenBank/DDBJ whole genome shotgun (WGS) entry which is preliminary data.</text>
</comment>
<dbReference type="Proteomes" id="UP000520592">
    <property type="component" value="Unassembled WGS sequence"/>
</dbReference>
<reference evidence="2 3" key="1">
    <citation type="submission" date="2020-04" db="EMBL/GenBank/DDBJ databases">
        <title>Molecular characterization of pseudomonads from Agaricus bisporus reveal novel blotch 2 pathogens in Western Europe.</title>
        <authorList>
            <person name="Taparia T."/>
            <person name="Krijger M."/>
            <person name="Haynes E."/>
            <person name="Elpinstone J.G."/>
            <person name="Noble R."/>
            <person name="Van Der Wolf J."/>
        </authorList>
    </citation>
    <scope>NUCLEOTIDE SEQUENCE [LARGE SCALE GENOMIC DNA]</scope>
    <source>
        <strain evidence="2 3">IPO3737</strain>
    </source>
</reference>
<sequence>MPIALSPLRYTALAASLGVPLVLAEPTAHERTHLTGLLRQLDAATRQANASAALPTDEQARFSFDYPRLSADLELVRQGIEGYLSPSRAQPRGLPELTGHYTRSDEVAP</sequence>
<dbReference type="InterPro" id="IPR019110">
    <property type="entry name" value="Uncharacterised_RAQPRD"/>
</dbReference>
<name>A0A7Y8CKY8_9PSED</name>
<protein>
    <submittedName>
        <fullName evidence="2">Type III effector Hop protein</fullName>
    </submittedName>
</protein>
<evidence type="ECO:0000256" key="1">
    <source>
        <dbReference type="SAM" id="MobiDB-lite"/>
    </source>
</evidence>
<organism evidence="2 3">
    <name type="scientific">Pseudomonas gingeri</name>
    <dbReference type="NCBI Taxonomy" id="117681"/>
    <lineage>
        <taxon>Bacteria</taxon>
        <taxon>Pseudomonadati</taxon>
        <taxon>Pseudomonadota</taxon>
        <taxon>Gammaproteobacteria</taxon>
        <taxon>Pseudomonadales</taxon>
        <taxon>Pseudomonadaceae</taxon>
        <taxon>Pseudomonas</taxon>
    </lineage>
</organism>
<gene>
    <name evidence="2" type="ORF">HX876_16605</name>
</gene>